<accession>A0A0P6XI78</accession>
<comment type="similarity">
    <text evidence="2 11 12">Belongs to the chorismate synthase family.</text>
</comment>
<evidence type="ECO:0000313" key="14">
    <source>
        <dbReference type="Proteomes" id="UP000050417"/>
    </source>
</evidence>
<keyword evidence="8 11" id="KW-0521">NADP</keyword>
<dbReference type="InterPro" id="IPR020541">
    <property type="entry name" value="Chorismate_synthase_CS"/>
</dbReference>
<dbReference type="Pfam" id="PF01264">
    <property type="entry name" value="Chorismate_synt"/>
    <property type="match status" value="1"/>
</dbReference>
<keyword evidence="9 11" id="KW-0057">Aromatic amino acid biosynthesis</keyword>
<keyword evidence="4 11" id="KW-0028">Amino-acid biosynthesis</keyword>
<dbReference type="InterPro" id="IPR000453">
    <property type="entry name" value="Chorismate_synth"/>
</dbReference>
<dbReference type="CDD" id="cd07304">
    <property type="entry name" value="Chorismate_synthase"/>
    <property type="match status" value="1"/>
</dbReference>
<evidence type="ECO:0000256" key="10">
    <source>
        <dbReference type="ARBA" id="ARBA00023239"/>
    </source>
</evidence>
<evidence type="ECO:0000256" key="6">
    <source>
        <dbReference type="ARBA" id="ARBA00022643"/>
    </source>
</evidence>
<evidence type="ECO:0000313" key="13">
    <source>
        <dbReference type="EMBL" id="KPL79568.1"/>
    </source>
</evidence>
<dbReference type="Gene3D" id="3.60.150.10">
    <property type="entry name" value="Chorismate synthase AroC"/>
    <property type="match status" value="1"/>
</dbReference>
<comment type="cofactor">
    <cofactor evidence="11 12">
        <name>FMNH2</name>
        <dbReference type="ChEBI" id="CHEBI:57618"/>
    </cofactor>
    <text evidence="11 12">Reduced FMN (FMNH(2)).</text>
</comment>
<dbReference type="PATRIC" id="fig|1134406.4.peg.2805"/>
<dbReference type="GO" id="GO:0009423">
    <property type="term" value="P:chorismate biosynthetic process"/>
    <property type="evidence" value="ECO:0007669"/>
    <property type="project" value="UniProtKB-UniRule"/>
</dbReference>
<evidence type="ECO:0000256" key="3">
    <source>
        <dbReference type="ARBA" id="ARBA00013036"/>
    </source>
</evidence>
<dbReference type="EC" id="4.2.3.5" evidence="3 11"/>
<dbReference type="PROSITE" id="PS00788">
    <property type="entry name" value="CHORISMATE_SYNTHASE_2"/>
    <property type="match status" value="1"/>
</dbReference>
<dbReference type="PANTHER" id="PTHR21085">
    <property type="entry name" value="CHORISMATE SYNTHASE"/>
    <property type="match status" value="1"/>
</dbReference>
<sequence>MLRFLTAGESHGPQLTAIIDGLPAGLKLDIEQINLQLARRQRGYGRGHRMNIEKDRAQITAGLVYGQTTGAPLAIQIENRDWKNWQEKWQDGALSQLTTPRPGHADYPGMRKYGLDDARPILERASARETAARVAVGAVARQLAAAFGVQIGSWVEQIGPVRAQIPNLPVPQLWALAEASDTACPDETAAQAMREQIDAARRTKDTLGGVVVVTALGLPVGLGSHAQWDRRLDARVAAAMLSIQAIKGVEIGPAFENAALPGTQVHDTFLPAESGEVLRGSNRAGGLEGGMTNGQPLVVRAAMKPIATTGAKMASVNLADGQPAYAEYQRSDICAVPAAAVVTEAMLGWVLAEALVEKLGGDSLAEMRR</sequence>
<name>A0A0P6XI78_9CHLR</name>
<dbReference type="PROSITE" id="PS00787">
    <property type="entry name" value="CHORISMATE_SYNTHASE_1"/>
    <property type="match status" value="1"/>
</dbReference>
<evidence type="ECO:0000256" key="5">
    <source>
        <dbReference type="ARBA" id="ARBA00022630"/>
    </source>
</evidence>
<dbReference type="FunFam" id="3.60.150.10:FF:000002">
    <property type="entry name" value="Chorismate synthase"/>
    <property type="match status" value="1"/>
</dbReference>
<dbReference type="GO" id="GO:0010181">
    <property type="term" value="F:FMN binding"/>
    <property type="evidence" value="ECO:0007669"/>
    <property type="project" value="TreeGrafter"/>
</dbReference>
<evidence type="ECO:0000256" key="4">
    <source>
        <dbReference type="ARBA" id="ARBA00022605"/>
    </source>
</evidence>
<evidence type="ECO:0000256" key="8">
    <source>
        <dbReference type="ARBA" id="ARBA00022857"/>
    </source>
</evidence>
<evidence type="ECO:0000256" key="9">
    <source>
        <dbReference type="ARBA" id="ARBA00023141"/>
    </source>
</evidence>
<evidence type="ECO:0000256" key="12">
    <source>
        <dbReference type="RuleBase" id="RU000605"/>
    </source>
</evidence>
<feature type="binding site" evidence="11">
    <location>
        <begin position="244"/>
        <end position="245"/>
    </location>
    <ligand>
        <name>FMN</name>
        <dbReference type="ChEBI" id="CHEBI:58210"/>
    </ligand>
</feature>
<keyword evidence="6 11" id="KW-0288">FMN</keyword>
<dbReference type="RefSeq" id="WP_075061377.1">
    <property type="nucleotide sequence ID" value="NZ_LGCL01000011.1"/>
</dbReference>
<feature type="binding site" evidence="11">
    <location>
        <begin position="124"/>
        <end position="126"/>
    </location>
    <ligand>
        <name>FMN</name>
        <dbReference type="ChEBI" id="CHEBI:58210"/>
    </ligand>
</feature>
<keyword evidence="7 11" id="KW-0274">FAD</keyword>
<dbReference type="InterPro" id="IPR035904">
    <property type="entry name" value="Chorismate_synth_AroC_sf"/>
</dbReference>
<comment type="caution">
    <text evidence="13">The sequence shown here is derived from an EMBL/GenBank/DDBJ whole genome shotgun (WGS) entry which is preliminary data.</text>
</comment>
<dbReference type="AlphaFoldDB" id="A0A0P6XI78"/>
<evidence type="ECO:0000256" key="1">
    <source>
        <dbReference type="ARBA" id="ARBA00005044"/>
    </source>
</evidence>
<dbReference type="HAMAP" id="MF_00300">
    <property type="entry name" value="Chorismate_synth"/>
    <property type="match status" value="1"/>
</dbReference>
<reference evidence="13 14" key="1">
    <citation type="submission" date="2015-07" db="EMBL/GenBank/DDBJ databases">
        <title>Genome sequence of Ornatilinea apprima DSM 23815.</title>
        <authorList>
            <person name="Hemp J."/>
            <person name="Ward L.M."/>
            <person name="Pace L.A."/>
            <person name="Fischer W.W."/>
        </authorList>
    </citation>
    <scope>NUCLEOTIDE SEQUENCE [LARGE SCALE GENOMIC DNA]</scope>
    <source>
        <strain evidence="13 14">P3M-1</strain>
    </source>
</reference>
<dbReference type="GO" id="GO:0004107">
    <property type="term" value="F:chorismate synthase activity"/>
    <property type="evidence" value="ECO:0007669"/>
    <property type="project" value="UniProtKB-UniRule"/>
</dbReference>
<feature type="binding site" evidence="11">
    <location>
        <position position="40"/>
    </location>
    <ligand>
        <name>NADP(+)</name>
        <dbReference type="ChEBI" id="CHEBI:58349"/>
    </ligand>
</feature>
<keyword evidence="10 11" id="KW-0456">Lyase</keyword>
<comment type="function">
    <text evidence="11">Catalyzes the anti-1,4-elimination of the C-3 phosphate and the C-6 proR hydrogen from 5-enolpyruvylshikimate-3-phosphate (EPSP) to yield chorismate, which is the branch point compound that serves as the starting substrate for the three terminal pathways of aromatic amino acid biosynthesis. This reaction introduces a second double bond into the aromatic ring system.</text>
</comment>
<evidence type="ECO:0000256" key="7">
    <source>
        <dbReference type="ARBA" id="ARBA00022827"/>
    </source>
</evidence>
<comment type="catalytic activity">
    <reaction evidence="11 12">
        <text>5-O-(1-carboxyvinyl)-3-phosphoshikimate = chorismate + phosphate</text>
        <dbReference type="Rhea" id="RHEA:21020"/>
        <dbReference type="ChEBI" id="CHEBI:29748"/>
        <dbReference type="ChEBI" id="CHEBI:43474"/>
        <dbReference type="ChEBI" id="CHEBI:57701"/>
        <dbReference type="EC" id="4.2.3.5"/>
    </reaction>
</comment>
<dbReference type="PANTHER" id="PTHR21085:SF0">
    <property type="entry name" value="CHORISMATE SYNTHASE"/>
    <property type="match status" value="1"/>
</dbReference>
<comment type="subunit">
    <text evidence="11">Homotetramer.</text>
</comment>
<dbReference type="GO" id="GO:0009073">
    <property type="term" value="P:aromatic amino acid family biosynthetic process"/>
    <property type="evidence" value="ECO:0007669"/>
    <property type="project" value="UniProtKB-KW"/>
</dbReference>
<keyword evidence="5 11" id="KW-0285">Flavoprotein</keyword>
<gene>
    <name evidence="11" type="primary">aroC</name>
    <name evidence="13" type="ORF">ADN00_02475</name>
</gene>
<dbReference type="GO" id="GO:0005829">
    <property type="term" value="C:cytosol"/>
    <property type="evidence" value="ECO:0007669"/>
    <property type="project" value="TreeGrafter"/>
</dbReference>
<comment type="pathway">
    <text evidence="1 11 12">Metabolic intermediate biosynthesis; chorismate biosynthesis; chorismate from D-erythrose 4-phosphate and phosphoenolpyruvate: step 7/7.</text>
</comment>
<dbReference type="OrthoDB" id="9771806at2"/>
<feature type="binding site" evidence="11">
    <location>
        <position position="330"/>
    </location>
    <ligand>
        <name>FMN</name>
        <dbReference type="ChEBI" id="CHEBI:58210"/>
    </ligand>
</feature>
<dbReference type="EMBL" id="LGCL01000011">
    <property type="protein sequence ID" value="KPL79568.1"/>
    <property type="molecule type" value="Genomic_DNA"/>
</dbReference>
<dbReference type="STRING" id="1134406.ADN00_02475"/>
<proteinExistence type="inferred from homology"/>
<dbReference type="Proteomes" id="UP000050417">
    <property type="component" value="Unassembled WGS sequence"/>
</dbReference>
<dbReference type="PIRSF" id="PIRSF001456">
    <property type="entry name" value="Chorismate_synth"/>
    <property type="match status" value="1"/>
</dbReference>
<evidence type="ECO:0000256" key="2">
    <source>
        <dbReference type="ARBA" id="ARBA00008014"/>
    </source>
</evidence>
<feature type="binding site" evidence="11">
    <location>
        <begin position="304"/>
        <end position="308"/>
    </location>
    <ligand>
        <name>FMN</name>
        <dbReference type="ChEBI" id="CHEBI:58210"/>
    </ligand>
</feature>
<dbReference type="NCBIfam" id="NF003793">
    <property type="entry name" value="PRK05382.1"/>
    <property type="match status" value="1"/>
</dbReference>
<dbReference type="UniPathway" id="UPA00053">
    <property type="reaction ID" value="UER00090"/>
</dbReference>
<feature type="binding site" evidence="11">
    <location>
        <position position="46"/>
    </location>
    <ligand>
        <name>NADP(+)</name>
        <dbReference type="ChEBI" id="CHEBI:58349"/>
    </ligand>
</feature>
<dbReference type="SUPFAM" id="SSF103263">
    <property type="entry name" value="Chorismate synthase, AroC"/>
    <property type="match status" value="1"/>
</dbReference>
<feature type="binding site" evidence="11">
    <location>
        <position position="289"/>
    </location>
    <ligand>
        <name>FMN</name>
        <dbReference type="ChEBI" id="CHEBI:58210"/>
    </ligand>
</feature>
<dbReference type="GO" id="GO:0008652">
    <property type="term" value="P:amino acid biosynthetic process"/>
    <property type="evidence" value="ECO:0007669"/>
    <property type="project" value="UniProtKB-KW"/>
</dbReference>
<dbReference type="NCBIfam" id="TIGR00033">
    <property type="entry name" value="aroC"/>
    <property type="match status" value="1"/>
</dbReference>
<evidence type="ECO:0000256" key="11">
    <source>
        <dbReference type="HAMAP-Rule" id="MF_00300"/>
    </source>
</evidence>
<keyword evidence="14" id="KW-1185">Reference proteome</keyword>
<organism evidence="13 14">
    <name type="scientific">Ornatilinea apprima</name>
    <dbReference type="NCBI Taxonomy" id="1134406"/>
    <lineage>
        <taxon>Bacteria</taxon>
        <taxon>Bacillati</taxon>
        <taxon>Chloroflexota</taxon>
        <taxon>Anaerolineae</taxon>
        <taxon>Anaerolineales</taxon>
        <taxon>Anaerolineaceae</taxon>
        <taxon>Ornatilinea</taxon>
    </lineage>
</organism>
<protein>
    <recommendedName>
        <fullName evidence="3 11">Chorismate synthase</fullName>
        <shortName evidence="11">CS</shortName>
        <ecNumber evidence="3 11">4.2.3.5</ecNumber>
    </recommendedName>
    <alternativeName>
        <fullName evidence="11">5-enolpyruvylshikimate-3-phosphate phospholyase</fullName>
    </alternativeName>
</protein>